<dbReference type="SUPFAM" id="SSF82866">
    <property type="entry name" value="Multidrug efflux transporter AcrB transmembrane domain"/>
    <property type="match status" value="2"/>
</dbReference>
<accession>A0A3N0VJU9</accession>
<comment type="caution">
    <text evidence="2">The sequence shown here is derived from an EMBL/GenBank/DDBJ whole genome shotgun (WGS) entry which is preliminary data.</text>
</comment>
<dbReference type="GO" id="GO:0005886">
    <property type="term" value="C:plasma membrane"/>
    <property type="evidence" value="ECO:0007669"/>
    <property type="project" value="TreeGrafter"/>
</dbReference>
<proteinExistence type="predicted"/>
<evidence type="ECO:0000256" key="1">
    <source>
        <dbReference type="SAM" id="Phobius"/>
    </source>
</evidence>
<keyword evidence="1" id="KW-1133">Transmembrane helix</keyword>
<dbReference type="GO" id="GO:0042910">
    <property type="term" value="F:xenobiotic transmembrane transporter activity"/>
    <property type="evidence" value="ECO:0007669"/>
    <property type="project" value="TreeGrafter"/>
</dbReference>
<dbReference type="AlphaFoldDB" id="A0A3N0VJU9"/>
<feature type="transmembrane region" description="Helical" evidence="1">
    <location>
        <begin position="984"/>
        <end position="1003"/>
    </location>
</feature>
<evidence type="ECO:0000313" key="2">
    <source>
        <dbReference type="EMBL" id="ROH93026.1"/>
    </source>
</evidence>
<dbReference type="PANTHER" id="PTHR32063">
    <property type="match status" value="1"/>
</dbReference>
<feature type="transmembrane region" description="Helical" evidence="1">
    <location>
        <begin position="360"/>
        <end position="380"/>
    </location>
</feature>
<organism evidence="2 3">
    <name type="scientific">Stagnimonas aquatica</name>
    <dbReference type="NCBI Taxonomy" id="2689987"/>
    <lineage>
        <taxon>Bacteria</taxon>
        <taxon>Pseudomonadati</taxon>
        <taxon>Pseudomonadota</taxon>
        <taxon>Gammaproteobacteria</taxon>
        <taxon>Nevskiales</taxon>
        <taxon>Nevskiaceae</taxon>
        <taxon>Stagnimonas</taxon>
    </lineage>
</organism>
<feature type="transmembrane region" description="Helical" evidence="1">
    <location>
        <begin position="386"/>
        <end position="410"/>
    </location>
</feature>
<sequence length="1053" mass="112535">MWLIQLALRRPYTFAVLAIVILLGGGLAARSVQKDIFPNIEIPVISVIWTYPGLAAFDFERRITQYSENSLSANVNDIEHIESQTTEGVGLIRVYFHPGAKSEVALAQATAISQTIQRIMPTGVTPPILVRYRADSVPLIQLALSSETMSEAQIFDYANTRIRPTIAALQGVTMPAPYGGAARLVNVDIDPAALRARGLSARDVAEAVSLQNLTLPAGSAKIGDTQYAVQLNSSPAVLQQLNDLPVREVAGSMVYLRDVASVHDGQEPQINIVRVDGKRSVLVQILKNGNASTLDIVEGVKGLLPSIRDAAPPGMQIELRFDQSQFVRGAIAGVAVEGLIAALLTATFILLFLGSWRSTLIVAISIPLSVLASIALLTALGHTLNLMTLGGLALAIGILVDEATITIENIHRHRGMGKGLTESILDGSAEIAFPALVSALVLTIVFIPVGLLGGVARYLFIPLALAVVFAILSSYVLSRTLTPALANWLLRGEPHDAHGAAPRGFFGHVHHRFNAGFEAMRARYALALEWTLAHRLTALLAMAMVVAATAVVTPFVGREFFPTVDGGQIRLHVRAPTGTRIERTEQIYSAVEDEIRRLLGTDVALIVDNIGQPAVKYSMAFGDSVTTGPHDGEVLIALAHERSKSAPEWMQVLREQLPSKFPELDFYFQPADIVSQILNFGLPAQINVKVIGFKRADNFALAQKLQERIAAIPGAVDVTLHQSNDLPTLKLDVDRARALELGVTQRDVANDLLVTLSGSGTVQPNFWMDPVTGNPYRVAVQLPEREMNSVAGLLNTPVSVGQGEPQLLSNLASIERGLAPAVISHYNVQPSYDLFVSVAGRDLGAVAADLDGVLDAARKELQPGNRIELRGSVTAMREAFSRLGFGLLGAAVLVYLLMVVNFQSWRDPFIVLTALPAAGSGVVWGLWLSQTYFSVPALMGAIMTIGLATANSILLVTFANQRMAEGLDSFAAALDAGATRLRPVLMTAGAMLIGMLPMALGLGEGGEQNAPLGRAVIGGLSFATFGTLLFVPVVYATLRRGVRPGPALAVSSH</sequence>
<dbReference type="InterPro" id="IPR001036">
    <property type="entry name" value="Acrflvin-R"/>
</dbReference>
<reference evidence="2 3" key="1">
    <citation type="submission" date="2018-10" db="EMBL/GenBank/DDBJ databases">
        <authorList>
            <person name="Chen W.-M."/>
        </authorList>
    </citation>
    <scope>NUCLEOTIDE SEQUENCE [LARGE SCALE GENOMIC DNA]</scope>
    <source>
        <strain evidence="2 3">THS-13</strain>
    </source>
</reference>
<feature type="transmembrane region" description="Helical" evidence="1">
    <location>
        <begin position="1015"/>
        <end position="1038"/>
    </location>
</feature>
<feature type="transmembrane region" description="Helical" evidence="1">
    <location>
        <begin position="909"/>
        <end position="927"/>
    </location>
</feature>
<dbReference type="SUPFAM" id="SSF82714">
    <property type="entry name" value="Multidrug efflux transporter AcrB TolC docking domain, DN and DC subdomains"/>
    <property type="match status" value="2"/>
</dbReference>
<evidence type="ECO:0000313" key="3">
    <source>
        <dbReference type="Proteomes" id="UP000282106"/>
    </source>
</evidence>
<dbReference type="InterPro" id="IPR027463">
    <property type="entry name" value="AcrB_DN_DC_subdom"/>
</dbReference>
<dbReference type="Gene3D" id="3.30.2090.10">
    <property type="entry name" value="Multidrug efflux transporter AcrB TolC docking domain, DN and DC subdomains"/>
    <property type="match status" value="2"/>
</dbReference>
<dbReference type="PANTHER" id="PTHR32063:SF8">
    <property type="entry name" value="CATION EFFLUX PROTEIN"/>
    <property type="match status" value="1"/>
</dbReference>
<feature type="transmembrane region" description="Helical" evidence="1">
    <location>
        <begin position="933"/>
        <end position="959"/>
    </location>
</feature>
<feature type="transmembrane region" description="Helical" evidence="1">
    <location>
        <begin position="330"/>
        <end position="353"/>
    </location>
</feature>
<gene>
    <name evidence="2" type="ORF">ED208_00350</name>
</gene>
<keyword evidence="3" id="KW-1185">Reference proteome</keyword>
<feature type="transmembrane region" description="Helical" evidence="1">
    <location>
        <begin position="431"/>
        <end position="452"/>
    </location>
</feature>
<keyword evidence="1" id="KW-0472">Membrane</keyword>
<dbReference type="RefSeq" id="WP_123209878.1">
    <property type="nucleotide sequence ID" value="NZ_RJVO01000001.1"/>
</dbReference>
<dbReference type="Gene3D" id="3.30.70.1430">
    <property type="entry name" value="Multidrug efflux transporter AcrB pore domain"/>
    <property type="match status" value="2"/>
</dbReference>
<dbReference type="EMBL" id="RJVO01000001">
    <property type="protein sequence ID" value="ROH93026.1"/>
    <property type="molecule type" value="Genomic_DNA"/>
</dbReference>
<dbReference type="InParanoid" id="A0A3N0VJU9"/>
<dbReference type="PRINTS" id="PR00702">
    <property type="entry name" value="ACRIFLAVINRP"/>
</dbReference>
<name>A0A3N0VJU9_9GAMM</name>
<protein>
    <submittedName>
        <fullName evidence="2">Efflux RND transporter permease subunit</fullName>
    </submittedName>
</protein>
<feature type="transmembrane region" description="Helical" evidence="1">
    <location>
        <begin position="458"/>
        <end position="477"/>
    </location>
</feature>
<feature type="transmembrane region" description="Helical" evidence="1">
    <location>
        <begin position="883"/>
        <end position="902"/>
    </location>
</feature>
<dbReference type="Gene3D" id="3.30.70.1320">
    <property type="entry name" value="Multidrug efflux transporter AcrB pore domain like"/>
    <property type="match status" value="1"/>
</dbReference>
<dbReference type="SUPFAM" id="SSF82693">
    <property type="entry name" value="Multidrug efflux transporter AcrB pore domain, PN1, PN2, PC1 and PC2 subdomains"/>
    <property type="match status" value="2"/>
</dbReference>
<dbReference type="Proteomes" id="UP000282106">
    <property type="component" value="Unassembled WGS sequence"/>
</dbReference>
<dbReference type="Gene3D" id="1.20.1640.10">
    <property type="entry name" value="Multidrug efflux transporter AcrB transmembrane domain"/>
    <property type="match status" value="2"/>
</dbReference>
<dbReference type="Pfam" id="PF00873">
    <property type="entry name" value="ACR_tran"/>
    <property type="match status" value="1"/>
</dbReference>
<feature type="transmembrane region" description="Helical" evidence="1">
    <location>
        <begin position="536"/>
        <end position="556"/>
    </location>
</feature>
<dbReference type="Gene3D" id="3.30.70.1440">
    <property type="entry name" value="Multidrug efflux transporter AcrB pore domain"/>
    <property type="match status" value="1"/>
</dbReference>
<keyword evidence="1" id="KW-0812">Transmembrane</keyword>